<feature type="domain" description="Rrn7/TAF1B N-terminal cyclin" evidence="9">
    <location>
        <begin position="609"/>
        <end position="730"/>
    </location>
</feature>
<organism evidence="11 12">
    <name type="scientific">Lithohypha guttulata</name>
    <dbReference type="NCBI Taxonomy" id="1690604"/>
    <lineage>
        <taxon>Eukaryota</taxon>
        <taxon>Fungi</taxon>
        <taxon>Dikarya</taxon>
        <taxon>Ascomycota</taxon>
        <taxon>Pezizomycotina</taxon>
        <taxon>Eurotiomycetes</taxon>
        <taxon>Chaetothyriomycetidae</taxon>
        <taxon>Chaetothyriales</taxon>
        <taxon>Trichomeriaceae</taxon>
        <taxon>Lithohypha</taxon>
    </lineage>
</organism>
<feature type="region of interest" description="Disordered" evidence="7">
    <location>
        <begin position="989"/>
        <end position="1012"/>
    </location>
</feature>
<dbReference type="InterPro" id="IPR029510">
    <property type="entry name" value="Ald_DH_CS_GLU"/>
</dbReference>
<dbReference type="Proteomes" id="UP001309876">
    <property type="component" value="Unassembled WGS sequence"/>
</dbReference>
<evidence type="ECO:0000256" key="5">
    <source>
        <dbReference type="PROSITE-ProRule" id="PRU10007"/>
    </source>
</evidence>
<dbReference type="InterPro" id="IPR048538">
    <property type="entry name" value="Rrn7_cyclin_C"/>
</dbReference>
<dbReference type="Pfam" id="PF20645">
    <property type="entry name" value="Rrn7_cyclin_C"/>
    <property type="match status" value="1"/>
</dbReference>
<gene>
    <name evidence="11" type="primary">MSC7</name>
    <name evidence="11" type="ORF">LTR05_004104</name>
</gene>
<sequence>MDVLSQVISLKSSSAIITTLLCALLLILGCSWLLAEDVAAIPFVVDLPPQLRDGYQSDLTSTTGEPEVRNGKIYPRCPADGRPLTTEPIIPATRADVDTAVRRASEAQKTWAKTTFAQRKKLLNTLLKYILDNQEAIVTAACLDSGKTKIDASFGEILVTVEKLQWTIKHGERALVPSARPTNLLMCYKKNYVVYEPLGVVASSFSWNYPFHSWISTVISALFAGNAIVNKPSEQTCWSSFYFLDIVRTALNTLGHSPDLVQNVICLPDVADYLTSHTGISHLTFIGSRPVAHKVCASAAKSLTPVTVELGGKDPAILLDDSASLQSVDSVSALLLRGTFQSAGQNCIGIERIIALPNMHDVLVSKLEEKVRQIRLGSITLARQGDPDIDMGSMISPASFDRLEALVASAVSAGATLHAGGTRYHHPKHPHGYYFAPTLLSKVLPDMEIAQIELFAPVCTVMRANSVDHAIELANATSYSLGASVFGAPTTKNWPILQRIAREVKSGMVSINDFGAFYVCSLPFGGVRGSGYGRFGGEEGLRDFEEEDGVLVCTSCGRQQEGLQIAEQDDADYGTQGKISRKKIEKTKAKVTKVYRGAQAYRLYLQAWQHIMWKQAYALIHGSAKAPASLWTVAKDLWALRLSSITTRLVTTADVPPSVEEGEQNLIDSDSEPQNTKSVLGTHLVPRLWDAIALLYLAALLVRCPLTLQQLYERIRTEEIPFIRAIRHVPLDILNKLPPEYHEALDTATVPTSHELHEAVYRTLQTYTKEFGMTLPALNWRIILFDWIQHLALPIEVYPAVRQIAGLIGYSFAYELPQQEEDDTRDGKTQRTRRSPVAMAEVQLASLLLVATKMLFPFDTESPGNASLRLDWTAWLRIQKPSAPEHHAQSKPSIESGKHIELHDRDINNMTAEQLDDYMDWYQRTFTIPEKVLQAKKTDLEKSILDMFPLSETPQIRLPKSRDEINKEDQESNLAAKVTAEAILPANTEHPQHTNDQPEDDGNDNSLPGSQYPIYSTVEALQATSSASKESNEEDNPVLYLHNRVAELCCTDLKRLLRGIRHTEKRIEKWQAEKKRQEVFDMAADVEEMDMGD</sequence>
<dbReference type="PROSITE" id="PS00070">
    <property type="entry name" value="ALDEHYDE_DEHYDR_CYS"/>
    <property type="match status" value="1"/>
</dbReference>
<accession>A0AAN7T2Z5</accession>
<evidence type="ECO:0000256" key="1">
    <source>
        <dbReference type="ARBA" id="ARBA00009986"/>
    </source>
</evidence>
<dbReference type="Pfam" id="PF20644">
    <property type="entry name" value="Rrn7_cyclin_N"/>
    <property type="match status" value="1"/>
</dbReference>
<dbReference type="InterPro" id="IPR016162">
    <property type="entry name" value="Ald_DH_N"/>
</dbReference>
<dbReference type="InterPro" id="IPR016161">
    <property type="entry name" value="Ald_DH/histidinol_DH"/>
</dbReference>
<keyword evidence="2 6" id="KW-0560">Oxidoreductase</keyword>
<evidence type="ECO:0000256" key="7">
    <source>
        <dbReference type="SAM" id="MobiDB-lite"/>
    </source>
</evidence>
<evidence type="ECO:0000256" key="2">
    <source>
        <dbReference type="ARBA" id="ARBA00023002"/>
    </source>
</evidence>
<feature type="domain" description="Rrn7/TAF1B C-terminal cyclin" evidence="10">
    <location>
        <begin position="750"/>
        <end position="926"/>
    </location>
</feature>
<evidence type="ECO:0000256" key="6">
    <source>
        <dbReference type="RuleBase" id="RU003345"/>
    </source>
</evidence>
<dbReference type="Gene3D" id="3.40.309.10">
    <property type="entry name" value="Aldehyde Dehydrogenase, Chain A, domain 2"/>
    <property type="match status" value="1"/>
</dbReference>
<dbReference type="Pfam" id="PF00171">
    <property type="entry name" value="Aldedh"/>
    <property type="match status" value="1"/>
</dbReference>
<dbReference type="PROSITE" id="PS00687">
    <property type="entry name" value="ALDEHYDE_DEHYDR_GLU"/>
    <property type="match status" value="1"/>
</dbReference>
<evidence type="ECO:0000256" key="3">
    <source>
        <dbReference type="ARBA" id="ARBA00024226"/>
    </source>
</evidence>
<feature type="domain" description="Aldehyde dehydrogenase" evidence="8">
    <location>
        <begin position="76"/>
        <end position="544"/>
    </location>
</feature>
<comment type="catalytic activity">
    <reaction evidence="4">
        <text>an aldehyde + NAD(+) + H2O = a carboxylate + NADH + 2 H(+)</text>
        <dbReference type="Rhea" id="RHEA:16185"/>
        <dbReference type="ChEBI" id="CHEBI:15377"/>
        <dbReference type="ChEBI" id="CHEBI:15378"/>
        <dbReference type="ChEBI" id="CHEBI:17478"/>
        <dbReference type="ChEBI" id="CHEBI:29067"/>
        <dbReference type="ChEBI" id="CHEBI:57540"/>
        <dbReference type="ChEBI" id="CHEBI:57945"/>
        <dbReference type="EC" id="1.2.1.3"/>
    </reaction>
</comment>
<dbReference type="InterPro" id="IPR016163">
    <property type="entry name" value="Ald_DH_C"/>
</dbReference>
<dbReference type="InterPro" id="IPR016160">
    <property type="entry name" value="Ald_DH_CS_CYS"/>
</dbReference>
<evidence type="ECO:0000256" key="4">
    <source>
        <dbReference type="ARBA" id="ARBA00049194"/>
    </source>
</evidence>
<comment type="caution">
    <text evidence="11">The sequence shown here is derived from an EMBL/GenBank/DDBJ whole genome shotgun (WGS) entry which is preliminary data.</text>
</comment>
<dbReference type="AlphaFoldDB" id="A0AAN7T2Z5"/>
<dbReference type="SUPFAM" id="SSF53720">
    <property type="entry name" value="ALDH-like"/>
    <property type="match status" value="1"/>
</dbReference>
<keyword evidence="12" id="KW-1185">Reference proteome</keyword>
<feature type="active site" evidence="5">
    <location>
        <position position="309"/>
    </location>
</feature>
<dbReference type="Gene3D" id="3.40.605.10">
    <property type="entry name" value="Aldehyde Dehydrogenase, Chain A, domain 1"/>
    <property type="match status" value="1"/>
</dbReference>
<dbReference type="FunFam" id="3.40.309.10:FF:000024">
    <property type="entry name" value="Betaine aldehyde dehydrogenase"/>
    <property type="match status" value="1"/>
</dbReference>
<reference evidence="11 12" key="1">
    <citation type="submission" date="2023-08" db="EMBL/GenBank/DDBJ databases">
        <title>Black Yeasts Isolated from many extreme environments.</title>
        <authorList>
            <person name="Coleine C."/>
            <person name="Stajich J.E."/>
            <person name="Selbmann L."/>
        </authorList>
    </citation>
    <scope>NUCLEOTIDE SEQUENCE [LARGE SCALE GENOMIC DNA]</scope>
    <source>
        <strain evidence="11 12">CCFEE 5910</strain>
    </source>
</reference>
<dbReference type="InterPro" id="IPR015590">
    <property type="entry name" value="Aldehyde_DH_dom"/>
</dbReference>
<evidence type="ECO:0000259" key="10">
    <source>
        <dbReference type="Pfam" id="PF20645"/>
    </source>
</evidence>
<proteinExistence type="inferred from homology"/>
<dbReference type="GO" id="GO:0004029">
    <property type="term" value="F:aldehyde dehydrogenase (NAD+) activity"/>
    <property type="evidence" value="ECO:0007669"/>
    <property type="project" value="UniProtKB-EC"/>
</dbReference>
<name>A0AAN7T2Z5_9EURO</name>
<evidence type="ECO:0000313" key="12">
    <source>
        <dbReference type="Proteomes" id="UP001309876"/>
    </source>
</evidence>
<evidence type="ECO:0000259" key="8">
    <source>
        <dbReference type="Pfam" id="PF00171"/>
    </source>
</evidence>
<dbReference type="InterPro" id="IPR048540">
    <property type="entry name" value="Rrn7_cyclin_N"/>
</dbReference>
<dbReference type="EC" id="1.2.1.3" evidence="3"/>
<comment type="similarity">
    <text evidence="1 6">Belongs to the aldehyde dehydrogenase family.</text>
</comment>
<dbReference type="EMBL" id="JAVRRJ010000003">
    <property type="protein sequence ID" value="KAK5086933.1"/>
    <property type="molecule type" value="Genomic_DNA"/>
</dbReference>
<protein>
    <recommendedName>
        <fullName evidence="3">aldehyde dehydrogenase (NAD(+))</fullName>
        <ecNumber evidence="3">1.2.1.3</ecNumber>
    </recommendedName>
</protein>
<evidence type="ECO:0000313" key="11">
    <source>
        <dbReference type="EMBL" id="KAK5086933.1"/>
    </source>
</evidence>
<evidence type="ECO:0000259" key="9">
    <source>
        <dbReference type="Pfam" id="PF20644"/>
    </source>
</evidence>
<dbReference type="PANTHER" id="PTHR11699">
    <property type="entry name" value="ALDEHYDE DEHYDROGENASE-RELATED"/>
    <property type="match status" value="1"/>
</dbReference>